<sequence length="130" mass="15026">MSHLLNFQMPVQKHQRQDQYESTKKVVLYNQSRVEESLFDITEDSELESVIITQIQQKSTQVASFNSSMSQCICWDSCSKHDVMLYTQPTATKRSQLIKIETKVVEGDIVVQPEEDIFGLLFSDVQQHII</sequence>
<accession>A0AA86NUK7</accession>
<gene>
    <name evidence="1" type="ORF">HINF_LOCUS14472</name>
    <name evidence="2" type="ORF">HINF_LOCUS77870</name>
</gene>
<keyword evidence="3" id="KW-1185">Reference proteome</keyword>
<dbReference type="Proteomes" id="UP001642409">
    <property type="component" value="Unassembled WGS sequence"/>
</dbReference>
<comment type="caution">
    <text evidence="1">The sequence shown here is derived from an EMBL/GenBank/DDBJ whole genome shotgun (WGS) entry which is preliminary data.</text>
</comment>
<name>A0AA86NUK7_9EUKA</name>
<protein>
    <submittedName>
        <fullName evidence="2">Hypothetical_protein</fullName>
    </submittedName>
</protein>
<reference evidence="2 3" key="2">
    <citation type="submission" date="2024-07" db="EMBL/GenBank/DDBJ databases">
        <authorList>
            <person name="Akdeniz Z."/>
        </authorList>
    </citation>
    <scope>NUCLEOTIDE SEQUENCE [LARGE SCALE GENOMIC DNA]</scope>
</reference>
<dbReference type="EMBL" id="CATOUU010000376">
    <property type="protein sequence ID" value="CAI9926827.1"/>
    <property type="molecule type" value="Genomic_DNA"/>
</dbReference>
<dbReference type="EMBL" id="CAXDID020000790">
    <property type="protein sequence ID" value="CAL6114215.1"/>
    <property type="molecule type" value="Genomic_DNA"/>
</dbReference>
<evidence type="ECO:0000313" key="2">
    <source>
        <dbReference type="EMBL" id="CAL6114215.1"/>
    </source>
</evidence>
<dbReference type="AlphaFoldDB" id="A0AA86NUK7"/>
<evidence type="ECO:0000313" key="1">
    <source>
        <dbReference type="EMBL" id="CAI9926827.1"/>
    </source>
</evidence>
<organism evidence="1">
    <name type="scientific">Hexamita inflata</name>
    <dbReference type="NCBI Taxonomy" id="28002"/>
    <lineage>
        <taxon>Eukaryota</taxon>
        <taxon>Metamonada</taxon>
        <taxon>Diplomonadida</taxon>
        <taxon>Hexamitidae</taxon>
        <taxon>Hexamitinae</taxon>
        <taxon>Hexamita</taxon>
    </lineage>
</organism>
<evidence type="ECO:0000313" key="3">
    <source>
        <dbReference type="Proteomes" id="UP001642409"/>
    </source>
</evidence>
<reference evidence="1" key="1">
    <citation type="submission" date="2023-06" db="EMBL/GenBank/DDBJ databases">
        <authorList>
            <person name="Kurt Z."/>
        </authorList>
    </citation>
    <scope>NUCLEOTIDE SEQUENCE</scope>
</reference>
<proteinExistence type="predicted"/>